<feature type="region of interest" description="Disordered" evidence="1">
    <location>
        <begin position="147"/>
        <end position="202"/>
    </location>
</feature>
<dbReference type="InterPro" id="IPR013948">
    <property type="entry name" value="DNA_replication_reg_Sld3_C"/>
</dbReference>
<feature type="compositionally biased region" description="Basic and acidic residues" evidence="1">
    <location>
        <begin position="778"/>
        <end position="790"/>
    </location>
</feature>
<dbReference type="EMBL" id="KB822711">
    <property type="protein sequence ID" value="ETN46210.1"/>
    <property type="molecule type" value="Genomic_DNA"/>
</dbReference>
<accession>W2SC76</accession>
<gene>
    <name evidence="3" type="ORF">HMPREF1541_00394</name>
</gene>
<feature type="region of interest" description="Disordered" evidence="1">
    <location>
        <begin position="366"/>
        <end position="392"/>
    </location>
</feature>
<dbReference type="GeneID" id="19967733"/>
<feature type="region of interest" description="Disordered" evidence="1">
    <location>
        <begin position="1"/>
        <end position="38"/>
    </location>
</feature>
<dbReference type="GO" id="GO:0006270">
    <property type="term" value="P:DNA replication initiation"/>
    <property type="evidence" value="ECO:0007669"/>
    <property type="project" value="InterPro"/>
</dbReference>
<feature type="compositionally biased region" description="Low complexity" evidence="1">
    <location>
        <begin position="574"/>
        <end position="591"/>
    </location>
</feature>
<feature type="region of interest" description="Disordered" evidence="1">
    <location>
        <begin position="563"/>
        <end position="649"/>
    </location>
</feature>
<evidence type="ECO:0000259" key="2">
    <source>
        <dbReference type="Pfam" id="PF08639"/>
    </source>
</evidence>
<dbReference type="PANTHER" id="PTHR28067">
    <property type="entry name" value="DNA REPLICATION REGULATOR SLD3"/>
    <property type="match status" value="1"/>
</dbReference>
<feature type="compositionally biased region" description="Basic and acidic residues" evidence="1">
    <location>
        <begin position="368"/>
        <end position="379"/>
    </location>
</feature>
<proteinExistence type="predicted"/>
<evidence type="ECO:0000313" key="4">
    <source>
        <dbReference type="Proteomes" id="UP000030752"/>
    </source>
</evidence>
<sequence length="912" mass="100159">MQAPPKRDPLVPASENQLNPKCMPDSPSRKRKRAFSDAQASKAASIAAKALSSNARPQSATFTVVATLARADLSLAWIDQSTTSSDLPPGYTFESSGPAFKNLAPKHVTIARLNPNGRLYAIERIQDRAFVAVLLHNWVCEESCRNAVSGNDEASKQQTMGPDRNENFRSHSRAGSSSSVRSVPLPVPRSPKKPANRKGALARMSILKSKDRAEEASPLDDTPVDIVQSPQELEGRMAGATAAFQESSNPEYLPALSLEQPSTTAVNQPNAVQDTPEPGNTFDIPPITQRFESGTVEHLRMQYLETLYLSRTSLAFYAKSSLVRARGLLKDPDLSITLNDLKEVYNSGMLTTRRMEKKYKETIPNMLKDLESPAAEEKQKRKKKSKPQAMKLGKNCLYSGEDELVRRWWDQREVSGNEEDREKRSKQRLTDLRVRETEMQVLLILEALTLDSITPNQALETAVHSGPKIKSEASDEAVIPRNTPVTKKAKAPNYLAELETLLDRLCIWHAVTLDDVLESPDKAHDGVDKGRDRLKEFCTDVVVPFYAPKVPTFVKVVCKKLGGPSISPQRPKQPRSNTSTRPSSSSGKGKSQPVVKMSLQRVLSEDQELRHATPPILSRSSSDKRKSSIKREPSEIMSRPSSRAGLQKSVSFNNREVDLAADARIQEAKRRKLERVGLQKKELAAAIEALKKPNRTSAAKEIVDEAEKRKAARDAVQITATPSKPRSHSFATAMSYAVEPKVVQAPVAPVIPSSTIKPASLTLPRSSATKRAVLDAIHDTPSRGDSRRSDPLNLGLPPASHSALVAATPSIRRTRSDLPVETPLQTSKMTKSGKAVLFTPLKRSDVTMEDVFKDAPEIPEKAGMAMDRVMGGKGVGDQLFSDSGIGSSGGRGTRMEQSLYAQLGWDEDFDDL</sequence>
<feature type="compositionally biased region" description="Basic and acidic residues" evidence="1">
    <location>
        <begin position="621"/>
        <end position="634"/>
    </location>
</feature>
<name>W2SC76_CYPE1</name>
<dbReference type="OrthoDB" id="15567at2759"/>
<dbReference type="HOGENOM" id="CLU_006240_1_0_1"/>
<evidence type="ECO:0000313" key="3">
    <source>
        <dbReference type="EMBL" id="ETN46210.1"/>
    </source>
</evidence>
<feature type="domain" description="DNA replication regulator Sld3 C-terminal" evidence="2">
    <location>
        <begin position="296"/>
        <end position="783"/>
    </location>
</feature>
<reference evidence="3 4" key="1">
    <citation type="submission" date="2013-03" db="EMBL/GenBank/DDBJ databases">
        <title>The Genome Sequence of Phialophora europaea CBS 101466.</title>
        <authorList>
            <consortium name="The Broad Institute Genomics Platform"/>
            <person name="Cuomo C."/>
            <person name="de Hoog S."/>
            <person name="Gorbushina A."/>
            <person name="Walker B."/>
            <person name="Young S.K."/>
            <person name="Zeng Q."/>
            <person name="Gargeya S."/>
            <person name="Fitzgerald M."/>
            <person name="Haas B."/>
            <person name="Abouelleil A."/>
            <person name="Allen A.W."/>
            <person name="Alvarado L."/>
            <person name="Arachchi H.M."/>
            <person name="Berlin A.M."/>
            <person name="Chapman S.B."/>
            <person name="Gainer-Dewar J."/>
            <person name="Goldberg J."/>
            <person name="Griggs A."/>
            <person name="Gujja S."/>
            <person name="Hansen M."/>
            <person name="Howarth C."/>
            <person name="Imamovic A."/>
            <person name="Ireland A."/>
            <person name="Larimer J."/>
            <person name="McCowan C."/>
            <person name="Murphy C."/>
            <person name="Pearson M."/>
            <person name="Poon T.W."/>
            <person name="Priest M."/>
            <person name="Roberts A."/>
            <person name="Saif S."/>
            <person name="Shea T."/>
            <person name="Sisk P."/>
            <person name="Sykes S."/>
            <person name="Wortman J."/>
            <person name="Nusbaum C."/>
            <person name="Birren B."/>
        </authorList>
    </citation>
    <scope>NUCLEOTIDE SEQUENCE [LARGE SCALE GENOMIC DNA]</scope>
    <source>
        <strain evidence="3 4">CBS 101466</strain>
    </source>
</reference>
<dbReference type="Pfam" id="PF08639">
    <property type="entry name" value="Sld3_STD"/>
    <property type="match status" value="1"/>
</dbReference>
<dbReference type="RefSeq" id="XP_008710922.1">
    <property type="nucleotide sequence ID" value="XM_008712700.1"/>
</dbReference>
<protein>
    <recommendedName>
        <fullName evidence="2">DNA replication regulator Sld3 C-terminal domain-containing protein</fullName>
    </recommendedName>
</protein>
<organism evidence="3 4">
    <name type="scientific">Cyphellophora europaea (strain CBS 101466)</name>
    <name type="common">Phialophora europaea</name>
    <dbReference type="NCBI Taxonomy" id="1220924"/>
    <lineage>
        <taxon>Eukaryota</taxon>
        <taxon>Fungi</taxon>
        <taxon>Dikarya</taxon>
        <taxon>Ascomycota</taxon>
        <taxon>Pezizomycotina</taxon>
        <taxon>Eurotiomycetes</taxon>
        <taxon>Chaetothyriomycetidae</taxon>
        <taxon>Chaetothyriales</taxon>
        <taxon>Cyphellophoraceae</taxon>
        <taxon>Cyphellophora</taxon>
    </lineage>
</organism>
<dbReference type="InterPro" id="IPR042511">
    <property type="entry name" value="Sld3"/>
</dbReference>
<dbReference type="AlphaFoldDB" id="W2SC76"/>
<dbReference type="Proteomes" id="UP000030752">
    <property type="component" value="Unassembled WGS sequence"/>
</dbReference>
<dbReference type="VEuPathDB" id="FungiDB:HMPREF1541_00394"/>
<dbReference type="GO" id="GO:0031261">
    <property type="term" value="C:DNA replication preinitiation complex"/>
    <property type="evidence" value="ECO:0007669"/>
    <property type="project" value="TreeGrafter"/>
</dbReference>
<dbReference type="STRING" id="1220924.W2SC76"/>
<dbReference type="InParanoid" id="W2SC76"/>
<dbReference type="PANTHER" id="PTHR28067:SF1">
    <property type="entry name" value="DNA REPLICATION REGULATOR SLD3"/>
    <property type="match status" value="1"/>
</dbReference>
<evidence type="ECO:0000256" key="1">
    <source>
        <dbReference type="SAM" id="MobiDB-lite"/>
    </source>
</evidence>
<feature type="compositionally biased region" description="Low complexity" evidence="1">
    <location>
        <begin position="173"/>
        <end position="184"/>
    </location>
</feature>
<dbReference type="Gene3D" id="1.20.58.2130">
    <property type="match status" value="1"/>
</dbReference>
<feature type="region of interest" description="Disordered" evidence="1">
    <location>
        <begin position="778"/>
        <end position="799"/>
    </location>
</feature>
<keyword evidence="4" id="KW-1185">Reference proteome</keyword>
<dbReference type="eggNOG" id="ENOG502S01X">
    <property type="taxonomic scope" value="Eukaryota"/>
</dbReference>